<dbReference type="EMBL" id="JAAVJF010000004">
    <property type="protein sequence ID" value="NYR16133.1"/>
    <property type="molecule type" value="Genomic_DNA"/>
</dbReference>
<comment type="caution">
    <text evidence="1">The sequence shown here is derived from an EMBL/GenBank/DDBJ whole genome shotgun (WGS) entry which is preliminary data.</text>
</comment>
<name>A0A7L4PBR1_9CREN</name>
<gene>
    <name evidence="1" type="ORF">HC235_09375</name>
</gene>
<accession>A0A7L4PBR1</accession>
<dbReference type="OMA" id="DEKAHPI"/>
<dbReference type="AlphaFoldDB" id="A0A7L4PBR1"/>
<proteinExistence type="predicted"/>
<reference evidence="1 2" key="1">
    <citation type="journal article" date="2020" name="Nat. Commun.">
        <title>The structures of two archaeal type IV pili illuminate evolutionary relationships.</title>
        <authorList>
            <person name="Wang F."/>
            <person name="Baquero D.P."/>
            <person name="Su Z."/>
            <person name="Beltran L.C."/>
            <person name="Prangishvili D."/>
            <person name="Krupovic M."/>
            <person name="Egelman E.H."/>
        </authorList>
    </citation>
    <scope>NUCLEOTIDE SEQUENCE [LARGE SCALE GENOMIC DNA]</scope>
    <source>
        <strain evidence="1 2">2GA</strain>
    </source>
</reference>
<sequence>MKVRLLDLDRGGAVEVEVDEKAHPIAIIDKLKELGIVGRFETVIFGVSPNGRQVFYVPAATVAQLVAYSNQTKQPLCFRRFPIHGYGKG</sequence>
<organism evidence="1 2">
    <name type="scientific">Pyrobaculum arsenaticum</name>
    <dbReference type="NCBI Taxonomy" id="121277"/>
    <lineage>
        <taxon>Archaea</taxon>
        <taxon>Thermoproteota</taxon>
        <taxon>Thermoprotei</taxon>
        <taxon>Thermoproteales</taxon>
        <taxon>Thermoproteaceae</taxon>
        <taxon>Pyrobaculum</taxon>
    </lineage>
</organism>
<evidence type="ECO:0000313" key="1">
    <source>
        <dbReference type="EMBL" id="NYR16133.1"/>
    </source>
</evidence>
<keyword evidence="2" id="KW-1185">Reference proteome</keyword>
<dbReference type="RefSeq" id="WP_011901718.1">
    <property type="nucleotide sequence ID" value="NZ_JAAVJF010000004.1"/>
</dbReference>
<dbReference type="GeneID" id="5054981"/>
<protein>
    <submittedName>
        <fullName evidence="1">Uncharacterized protein</fullName>
    </submittedName>
</protein>
<evidence type="ECO:0000313" key="2">
    <source>
        <dbReference type="Proteomes" id="UP000554766"/>
    </source>
</evidence>
<dbReference type="Proteomes" id="UP000554766">
    <property type="component" value="Unassembled WGS sequence"/>
</dbReference>